<dbReference type="GO" id="GO:0001755">
    <property type="term" value="P:neural crest cell migration"/>
    <property type="evidence" value="ECO:0007669"/>
    <property type="project" value="TreeGrafter"/>
</dbReference>
<reference evidence="15" key="2">
    <citation type="submission" date="2025-08" db="UniProtKB">
        <authorList>
            <consortium name="Ensembl"/>
        </authorList>
    </citation>
    <scope>IDENTIFICATION</scope>
</reference>
<dbReference type="InterPro" id="IPR036179">
    <property type="entry name" value="Ig-like_dom_sf"/>
</dbReference>
<keyword evidence="9" id="KW-0325">Glycoprotein</keyword>
<dbReference type="GO" id="GO:0038191">
    <property type="term" value="F:neuropilin binding"/>
    <property type="evidence" value="ECO:0007669"/>
    <property type="project" value="TreeGrafter"/>
</dbReference>
<evidence type="ECO:0000256" key="5">
    <source>
        <dbReference type="ARBA" id="ARBA00022729"/>
    </source>
</evidence>
<dbReference type="GO" id="GO:0008045">
    <property type="term" value="P:motor neuron axon guidance"/>
    <property type="evidence" value="ECO:0007669"/>
    <property type="project" value="TreeGrafter"/>
</dbReference>
<feature type="domain" description="Sema" evidence="14">
    <location>
        <begin position="1"/>
        <end position="418"/>
    </location>
</feature>
<evidence type="ECO:0000256" key="6">
    <source>
        <dbReference type="ARBA" id="ARBA00022782"/>
    </source>
</evidence>
<dbReference type="Proteomes" id="UP000265100">
    <property type="component" value="Chromosome 7"/>
</dbReference>
<dbReference type="InterPro" id="IPR036352">
    <property type="entry name" value="Semap_dom_sf"/>
</dbReference>
<evidence type="ECO:0000256" key="2">
    <source>
        <dbReference type="ARBA" id="ARBA00009492"/>
    </source>
</evidence>
<accession>A0AAX7UEV1</accession>
<protein>
    <submittedName>
        <fullName evidence="15">Uncharacterized protein</fullName>
    </submittedName>
</protein>
<dbReference type="SUPFAM" id="SSF48726">
    <property type="entry name" value="Immunoglobulin"/>
    <property type="match status" value="1"/>
</dbReference>
<dbReference type="InterPro" id="IPR016201">
    <property type="entry name" value="PSI"/>
</dbReference>
<dbReference type="FunFam" id="3.30.1680.10:FF:000001">
    <property type="entry name" value="Semaphorin 3F like"/>
    <property type="match status" value="1"/>
</dbReference>
<evidence type="ECO:0000256" key="4">
    <source>
        <dbReference type="ARBA" id="ARBA00022525"/>
    </source>
</evidence>
<comment type="similarity">
    <text evidence="2">Belongs to the semaphorin family.</text>
</comment>
<keyword evidence="3" id="KW-0217">Developmental protein</keyword>
<evidence type="ECO:0000256" key="12">
    <source>
        <dbReference type="SAM" id="MobiDB-lite"/>
    </source>
</evidence>
<comment type="subcellular location">
    <subcellularLocation>
        <location evidence="1">Secreted</location>
    </subcellularLocation>
</comment>
<comment type="caution">
    <text evidence="11">Lacks conserved residue(s) required for the propagation of feature annotation.</text>
</comment>
<dbReference type="SMART" id="SM00630">
    <property type="entry name" value="Sema"/>
    <property type="match status" value="1"/>
</dbReference>
<dbReference type="GO" id="GO:0030424">
    <property type="term" value="C:axon"/>
    <property type="evidence" value="ECO:0007669"/>
    <property type="project" value="TreeGrafter"/>
</dbReference>
<reference evidence="15" key="3">
    <citation type="submission" date="2025-09" db="UniProtKB">
        <authorList>
            <consortium name="Ensembl"/>
        </authorList>
    </citation>
    <scope>IDENTIFICATION</scope>
</reference>
<dbReference type="GO" id="GO:0035295">
    <property type="term" value="P:tube development"/>
    <property type="evidence" value="ECO:0007669"/>
    <property type="project" value="UniProtKB-ARBA"/>
</dbReference>
<dbReference type="InterPro" id="IPR003599">
    <property type="entry name" value="Ig_sub"/>
</dbReference>
<dbReference type="SMART" id="SM00423">
    <property type="entry name" value="PSI"/>
    <property type="match status" value="1"/>
</dbReference>
<dbReference type="AlphaFoldDB" id="A0AAX7UEV1"/>
<dbReference type="PANTHER" id="PTHR11036">
    <property type="entry name" value="SEMAPHORIN"/>
    <property type="match status" value="1"/>
</dbReference>
<dbReference type="GO" id="GO:0072359">
    <property type="term" value="P:circulatory system development"/>
    <property type="evidence" value="ECO:0007669"/>
    <property type="project" value="UniProtKB-ARBA"/>
</dbReference>
<dbReference type="Ensembl" id="ENSACLT00000095585.1">
    <property type="protein sequence ID" value="ENSACLP00000068383.1"/>
    <property type="gene ID" value="ENSACLG00000024493.2"/>
</dbReference>
<keyword evidence="5" id="KW-0732">Signal</keyword>
<dbReference type="GO" id="GO:0005886">
    <property type="term" value="C:plasma membrane"/>
    <property type="evidence" value="ECO:0007669"/>
    <property type="project" value="TreeGrafter"/>
</dbReference>
<evidence type="ECO:0000256" key="11">
    <source>
        <dbReference type="PROSITE-ProRule" id="PRU00352"/>
    </source>
</evidence>
<keyword evidence="16" id="KW-1185">Reference proteome</keyword>
<evidence type="ECO:0000313" key="15">
    <source>
        <dbReference type="Ensembl" id="ENSACLP00000068383.1"/>
    </source>
</evidence>
<feature type="compositionally biased region" description="Low complexity" evidence="12">
    <location>
        <begin position="640"/>
        <end position="652"/>
    </location>
</feature>
<dbReference type="InterPro" id="IPR001627">
    <property type="entry name" value="Semap_dom"/>
</dbReference>
<dbReference type="Gene3D" id="3.30.1680.10">
    <property type="entry name" value="ligand-binding face of the semaphorins, domain 2"/>
    <property type="match status" value="1"/>
</dbReference>
<sequence>YVCGTGAFHPVCSYLDVGKKSEVQAHSTPPLNYLQIIRCRKSIYLVFCACLFNYVQDSVFRLEPHVENGRGKSPYDPKLLTASMLIDGELYAGTSADFMGRDFAIFRTLGKHHPIRTEQHDSRWLNDPRFLGIHLISESDNPEDDKIYLFFRENAIDGEHTGKATHARVGQLCKNDLGGHRSLVNKWTTFLKARLICSVPGNNGIDTHFDELQDVFLMSTKDPKSPVVYAVFTTSSNIFKGSAVCMYSMTDIRRVFLGPYAHRDGPSYQWVPFQGRVPYPRPGTCPSKTFGGFDTTKDLPDEVVQFARSHPAMFNPVYPINNRPIIVKTDVDYQFTQIVVDKVEAEDGLYDVMFIGTDAGTILKVVSIPRGSWHDLEEVLLEEMTVFREPAAITAMELSTKQQQLYLGSDIGVSQMPLHRCEVYGKACAECCLARDPYCAWDGTECSRYFPMAKRRTRRQDIRNGDPLTQCSDLGQSTLQDKTVYGVENSSTFLECSPKSQRATTYWQYQSTTDDHKQEIQSEERFIHTEQGLLIRALNKKDSGIYLCQAVEHGFMQTVLKVNLEVIDTERLEDLLHRDEEAASAPAHEFSSSRETPNQRLWYRDFLSLVNHPTLNSVDEFCEQVWKRERKHKRQKSHLVQKVQLHQQQQQKTATSPRNHMHAQGLAAKWKHLQERQKGRNRRTHELERAPRSV</sequence>
<dbReference type="GO" id="GO:0071526">
    <property type="term" value="P:semaphorin-plexin signaling pathway"/>
    <property type="evidence" value="ECO:0007669"/>
    <property type="project" value="TreeGrafter"/>
</dbReference>
<keyword evidence="4" id="KW-0964">Secreted</keyword>
<dbReference type="SUPFAM" id="SSF103575">
    <property type="entry name" value="Plexin repeat"/>
    <property type="match status" value="1"/>
</dbReference>
<evidence type="ECO:0000256" key="8">
    <source>
        <dbReference type="ARBA" id="ARBA00023157"/>
    </source>
</evidence>
<dbReference type="SMART" id="SM00409">
    <property type="entry name" value="IG"/>
    <property type="match status" value="1"/>
</dbReference>
<dbReference type="GO" id="GO:0045499">
    <property type="term" value="F:chemorepellent activity"/>
    <property type="evidence" value="ECO:0007669"/>
    <property type="project" value="TreeGrafter"/>
</dbReference>
<evidence type="ECO:0000256" key="1">
    <source>
        <dbReference type="ARBA" id="ARBA00004613"/>
    </source>
</evidence>
<evidence type="ECO:0000256" key="3">
    <source>
        <dbReference type="ARBA" id="ARBA00022473"/>
    </source>
</evidence>
<dbReference type="InterPro" id="IPR013783">
    <property type="entry name" value="Ig-like_fold"/>
</dbReference>
<keyword evidence="7" id="KW-0524">Neurogenesis</keyword>
<evidence type="ECO:0000256" key="9">
    <source>
        <dbReference type="ARBA" id="ARBA00023180"/>
    </source>
</evidence>
<organism evidence="15 16">
    <name type="scientific">Astatotilapia calliptera</name>
    <name type="common">Eastern happy</name>
    <name type="synonym">Chromis callipterus</name>
    <dbReference type="NCBI Taxonomy" id="8154"/>
    <lineage>
        <taxon>Eukaryota</taxon>
        <taxon>Metazoa</taxon>
        <taxon>Chordata</taxon>
        <taxon>Craniata</taxon>
        <taxon>Vertebrata</taxon>
        <taxon>Euteleostomi</taxon>
        <taxon>Actinopterygii</taxon>
        <taxon>Neopterygii</taxon>
        <taxon>Teleostei</taxon>
        <taxon>Neoteleostei</taxon>
        <taxon>Acanthomorphata</taxon>
        <taxon>Ovalentaria</taxon>
        <taxon>Cichlomorphae</taxon>
        <taxon>Cichliformes</taxon>
        <taxon>Cichlidae</taxon>
        <taxon>African cichlids</taxon>
        <taxon>Pseudocrenilabrinae</taxon>
        <taxon>Haplochromini</taxon>
        <taxon>Astatotilapia</taxon>
    </lineage>
</organism>
<dbReference type="InterPro" id="IPR041416">
    <property type="entry name" value="IL-1RAcP-like_ig"/>
</dbReference>
<dbReference type="Pfam" id="PF18452">
    <property type="entry name" value="Ig_6"/>
    <property type="match status" value="1"/>
</dbReference>
<dbReference type="Gene3D" id="2.130.10.10">
    <property type="entry name" value="YVTN repeat-like/Quinoprotein amine dehydrogenase"/>
    <property type="match status" value="1"/>
</dbReference>
<keyword evidence="10" id="KW-0393">Immunoglobulin domain</keyword>
<proteinExistence type="inferred from homology"/>
<dbReference type="GO" id="GO:0098978">
    <property type="term" value="C:glutamatergic synapse"/>
    <property type="evidence" value="ECO:0007669"/>
    <property type="project" value="TreeGrafter"/>
</dbReference>
<dbReference type="Gene3D" id="2.60.40.10">
    <property type="entry name" value="Immunoglobulins"/>
    <property type="match status" value="1"/>
</dbReference>
<evidence type="ECO:0000256" key="7">
    <source>
        <dbReference type="ARBA" id="ARBA00022902"/>
    </source>
</evidence>
<dbReference type="GeneTree" id="ENSGT00940000158203"/>
<dbReference type="InterPro" id="IPR015943">
    <property type="entry name" value="WD40/YVTN_repeat-like_dom_sf"/>
</dbReference>
<dbReference type="FunFam" id="2.60.40.10:FF:000030">
    <property type="entry name" value="Semaphorin 3F like"/>
    <property type="match status" value="1"/>
</dbReference>
<dbReference type="GO" id="GO:0005615">
    <property type="term" value="C:extracellular space"/>
    <property type="evidence" value="ECO:0007669"/>
    <property type="project" value="TreeGrafter"/>
</dbReference>
<dbReference type="PANTHER" id="PTHR11036:SF23">
    <property type="entry name" value="SEMAPHORIN-3A"/>
    <property type="match status" value="1"/>
</dbReference>
<evidence type="ECO:0000259" key="13">
    <source>
        <dbReference type="PROSITE" id="PS50835"/>
    </source>
</evidence>
<dbReference type="FunFam" id="2.130.10.10:FF:000015">
    <property type="entry name" value="Semaphorin 3B"/>
    <property type="match status" value="1"/>
</dbReference>
<dbReference type="InterPro" id="IPR007110">
    <property type="entry name" value="Ig-like_dom"/>
</dbReference>
<feature type="region of interest" description="Disordered" evidence="12">
    <location>
        <begin position="633"/>
        <end position="694"/>
    </location>
</feature>
<keyword evidence="6" id="KW-0221">Differentiation</keyword>
<feature type="compositionally biased region" description="Basic and acidic residues" evidence="12">
    <location>
        <begin position="672"/>
        <end position="694"/>
    </location>
</feature>
<evidence type="ECO:0000259" key="14">
    <source>
        <dbReference type="PROSITE" id="PS51004"/>
    </source>
</evidence>
<keyword evidence="8" id="KW-1015">Disulfide bond</keyword>
<dbReference type="SUPFAM" id="SSF101912">
    <property type="entry name" value="Sema domain"/>
    <property type="match status" value="1"/>
</dbReference>
<feature type="domain" description="Ig-like" evidence="13">
    <location>
        <begin position="467"/>
        <end position="550"/>
    </location>
</feature>
<reference evidence="15" key="1">
    <citation type="submission" date="2018-05" db="EMBL/GenBank/DDBJ databases">
        <authorList>
            <person name="Datahose"/>
        </authorList>
    </citation>
    <scope>NUCLEOTIDE SEQUENCE</scope>
</reference>
<dbReference type="PROSITE" id="PS51004">
    <property type="entry name" value="SEMA"/>
    <property type="match status" value="1"/>
</dbReference>
<evidence type="ECO:0000313" key="16">
    <source>
        <dbReference type="Proteomes" id="UP000265100"/>
    </source>
</evidence>
<dbReference type="InterPro" id="IPR027231">
    <property type="entry name" value="Semaphorin"/>
</dbReference>
<dbReference type="GO" id="GO:0030335">
    <property type="term" value="P:positive regulation of cell migration"/>
    <property type="evidence" value="ECO:0007669"/>
    <property type="project" value="TreeGrafter"/>
</dbReference>
<evidence type="ECO:0000256" key="10">
    <source>
        <dbReference type="ARBA" id="ARBA00023319"/>
    </source>
</evidence>
<dbReference type="Pfam" id="PF01403">
    <property type="entry name" value="Sema"/>
    <property type="match status" value="1"/>
</dbReference>
<dbReference type="PROSITE" id="PS50835">
    <property type="entry name" value="IG_LIKE"/>
    <property type="match status" value="1"/>
</dbReference>
<dbReference type="GO" id="GO:0030215">
    <property type="term" value="F:semaphorin receptor binding"/>
    <property type="evidence" value="ECO:0007669"/>
    <property type="project" value="InterPro"/>
</dbReference>
<name>A0AAX7UEV1_ASTCA</name>
<dbReference type="CDD" id="cd05871">
    <property type="entry name" value="Ig_Sema3"/>
    <property type="match status" value="1"/>
</dbReference>